<reference evidence="3" key="1">
    <citation type="journal article" date="2006" name="J. Bacteriol.">
        <title>Pathogenomic sequence analysis of Bacillus cereus and Bacillus thuringiensis isolates closely related to Bacillus anthracis.</title>
        <authorList>
            <person name="Han C.S."/>
            <person name="Xie G."/>
            <person name="Challacombe J.F."/>
            <person name="Altherr M.R."/>
            <person name="Bhotika S.S."/>
            <person name="Brown N."/>
            <person name="Bruce D."/>
            <person name="Campbell C.S."/>
            <person name="Campbell M.L."/>
            <person name="Chen J."/>
            <person name="Chertkov O."/>
            <person name="Cleland C."/>
            <person name="Dimitrijevic M."/>
            <person name="Doggett N.A."/>
            <person name="Fawcett J.J."/>
            <person name="Glavina T."/>
            <person name="Goodwin L.A."/>
            <person name="Green L.D."/>
            <person name="Hill K.K."/>
            <person name="Hitchcock P."/>
            <person name="Jackson P.J."/>
            <person name="Keim P."/>
            <person name="Kewalramani A.R."/>
            <person name="Longmire J."/>
            <person name="Lucas S."/>
            <person name="Malfatti S."/>
            <person name="McMurry K."/>
            <person name="Meincke L.J."/>
            <person name="Misra M."/>
            <person name="Moseman B.L."/>
            <person name="Mundt M."/>
            <person name="Munk A.C."/>
            <person name="Okinaka R.T."/>
            <person name="Parson-Quintana B."/>
            <person name="Reilly L.P."/>
            <person name="Richardson P."/>
            <person name="Robinson D.L."/>
            <person name="Rubin E."/>
            <person name="Saunders E."/>
            <person name="Tapia R."/>
            <person name="Tesmer J.G."/>
            <person name="Thayer N."/>
            <person name="Thompson L.S."/>
            <person name="Tice H."/>
            <person name="Ticknor L.O."/>
            <person name="Wills P.L."/>
            <person name="Brettin T.S."/>
            <person name="Gilna P."/>
        </authorList>
    </citation>
    <scope>NUCLEOTIDE SEQUENCE [LARGE SCALE GENOMIC DNA]</scope>
    <source>
        <strain evidence="3">ZK / E33L</strain>
    </source>
</reference>
<dbReference type="KEGG" id="bcz:BCE33L3094"/>
<keyword evidence="1" id="KW-0812">Transmembrane</keyword>
<evidence type="ECO:0000256" key="1">
    <source>
        <dbReference type="SAM" id="Phobius"/>
    </source>
</evidence>
<dbReference type="AlphaFoldDB" id="Q638I6"/>
<dbReference type="Proteomes" id="UP000002612">
    <property type="component" value="Chromosome"/>
</dbReference>
<keyword evidence="1" id="KW-1133">Transmembrane helix</keyword>
<evidence type="ECO:0000313" key="3">
    <source>
        <dbReference type="Proteomes" id="UP000002612"/>
    </source>
</evidence>
<feature type="transmembrane region" description="Helical" evidence="1">
    <location>
        <begin position="16"/>
        <end position="39"/>
    </location>
</feature>
<organism evidence="2 3">
    <name type="scientific">Bacillus cereus (strain ZK / E33L)</name>
    <dbReference type="NCBI Taxonomy" id="288681"/>
    <lineage>
        <taxon>Bacteria</taxon>
        <taxon>Bacillati</taxon>
        <taxon>Bacillota</taxon>
        <taxon>Bacilli</taxon>
        <taxon>Bacillales</taxon>
        <taxon>Bacillaceae</taxon>
        <taxon>Bacillus</taxon>
        <taxon>Bacillus cereus group</taxon>
    </lineage>
</organism>
<proteinExistence type="predicted"/>
<protein>
    <submittedName>
        <fullName evidence="2">Uncharacterized protein</fullName>
    </submittedName>
</protein>
<accession>Q638I6</accession>
<evidence type="ECO:0000313" key="2">
    <source>
        <dbReference type="EMBL" id="AAU17167.1"/>
    </source>
</evidence>
<dbReference type="EMBL" id="CP000001">
    <property type="protein sequence ID" value="AAU17167.1"/>
    <property type="molecule type" value="Genomic_DNA"/>
</dbReference>
<keyword evidence="1" id="KW-0472">Membrane</keyword>
<gene>
    <name evidence="2" type="ordered locus">BCE33L3094</name>
</gene>
<name>Q638I6_BACCZ</name>
<sequence length="81" mass="9134">MSVTTLEERHMCCLSLFFWITGNTIVSLKCDVLGVFLIERKMSNKKNIFKLVLYGRGMYISGIGSPVAAIFADILDEKLKD</sequence>
<feature type="transmembrane region" description="Helical" evidence="1">
    <location>
        <begin position="51"/>
        <end position="72"/>
    </location>
</feature>